<dbReference type="InParanoid" id="Q232U1"/>
<reference evidence="2" key="1">
    <citation type="journal article" date="2006" name="PLoS Biol.">
        <title>Macronuclear genome sequence of the ciliate Tetrahymena thermophila, a model eukaryote.</title>
        <authorList>
            <person name="Eisen J.A."/>
            <person name="Coyne R.S."/>
            <person name="Wu M."/>
            <person name="Wu D."/>
            <person name="Thiagarajan M."/>
            <person name="Wortman J.R."/>
            <person name="Badger J.H."/>
            <person name="Ren Q."/>
            <person name="Amedeo P."/>
            <person name="Jones K.M."/>
            <person name="Tallon L.J."/>
            <person name="Delcher A.L."/>
            <person name="Salzberg S.L."/>
            <person name="Silva J.C."/>
            <person name="Haas B.J."/>
            <person name="Majoros W.H."/>
            <person name="Farzad M."/>
            <person name="Carlton J.M."/>
            <person name="Smith R.K. Jr."/>
            <person name="Garg J."/>
            <person name="Pearlman R.E."/>
            <person name="Karrer K.M."/>
            <person name="Sun L."/>
            <person name="Manning G."/>
            <person name="Elde N.C."/>
            <person name="Turkewitz A.P."/>
            <person name="Asai D.J."/>
            <person name="Wilkes D.E."/>
            <person name="Wang Y."/>
            <person name="Cai H."/>
            <person name="Collins K."/>
            <person name="Stewart B.A."/>
            <person name="Lee S.R."/>
            <person name="Wilamowska K."/>
            <person name="Weinberg Z."/>
            <person name="Ruzzo W.L."/>
            <person name="Wloga D."/>
            <person name="Gaertig J."/>
            <person name="Frankel J."/>
            <person name="Tsao C.-C."/>
            <person name="Gorovsky M.A."/>
            <person name="Keeling P.J."/>
            <person name="Waller R.F."/>
            <person name="Patron N.J."/>
            <person name="Cherry J.M."/>
            <person name="Stover N.A."/>
            <person name="Krieger C.J."/>
            <person name="del Toro C."/>
            <person name="Ryder H.F."/>
            <person name="Williamson S.C."/>
            <person name="Barbeau R.A."/>
            <person name="Hamilton E.P."/>
            <person name="Orias E."/>
        </authorList>
    </citation>
    <scope>NUCLEOTIDE SEQUENCE [LARGE SCALE GENOMIC DNA]</scope>
    <source>
        <strain evidence="2">SB210</strain>
    </source>
</reference>
<dbReference type="HOGENOM" id="CLU_1334261_0_0_1"/>
<proteinExistence type="predicted"/>
<dbReference type="GeneID" id="7842042"/>
<name>Q232U1_TETTS</name>
<keyword evidence="2" id="KW-1185">Reference proteome</keyword>
<dbReference type="AlphaFoldDB" id="Q232U1"/>
<dbReference type="Gene3D" id="3.20.20.140">
    <property type="entry name" value="Metal-dependent hydrolases"/>
    <property type="match status" value="1"/>
</dbReference>
<dbReference type="OrthoDB" id="7202371at2759"/>
<protein>
    <submittedName>
        <fullName evidence="1">Uncharacterized protein</fullName>
    </submittedName>
</protein>
<dbReference type="InterPro" id="IPR032466">
    <property type="entry name" value="Metal_Hydrolase"/>
</dbReference>
<evidence type="ECO:0000313" key="2">
    <source>
        <dbReference type="Proteomes" id="UP000009168"/>
    </source>
</evidence>
<dbReference type="EMBL" id="GG662771">
    <property type="protein sequence ID" value="EAR91544.2"/>
    <property type="molecule type" value="Genomic_DNA"/>
</dbReference>
<sequence length="152" mass="17558">MNGETQSYFNYQMFNYLNNQNVNIYLHAGETQFFPQGGIDNHYTNKNYINDNLFHAALLPGVKRIGHGFEAYKNNLLLSINNIKNIHSNLALFPIKYNYSTKSTPTHSQISQEMACTWRFPLTIQVSMVTQVLLWIGSTSQWRLMLSPAKFT</sequence>
<gene>
    <name evidence="1" type="ORF">TTHERM_01321570</name>
</gene>
<dbReference type="RefSeq" id="XP_001011789.2">
    <property type="nucleotide sequence ID" value="XM_001011789.2"/>
</dbReference>
<organism evidence="1 2">
    <name type="scientific">Tetrahymena thermophila (strain SB210)</name>
    <dbReference type="NCBI Taxonomy" id="312017"/>
    <lineage>
        <taxon>Eukaryota</taxon>
        <taxon>Sar</taxon>
        <taxon>Alveolata</taxon>
        <taxon>Ciliophora</taxon>
        <taxon>Intramacronucleata</taxon>
        <taxon>Oligohymenophorea</taxon>
        <taxon>Hymenostomatida</taxon>
        <taxon>Tetrahymenina</taxon>
        <taxon>Tetrahymenidae</taxon>
        <taxon>Tetrahymena</taxon>
    </lineage>
</organism>
<evidence type="ECO:0000313" key="1">
    <source>
        <dbReference type="EMBL" id="EAR91544.2"/>
    </source>
</evidence>
<dbReference type="SUPFAM" id="SSF51556">
    <property type="entry name" value="Metallo-dependent hydrolases"/>
    <property type="match status" value="1"/>
</dbReference>
<dbReference type="KEGG" id="tet:TTHERM_01321570"/>
<dbReference type="Proteomes" id="UP000009168">
    <property type="component" value="Unassembled WGS sequence"/>
</dbReference>
<accession>Q232U1</accession>